<accession>A0A7L7L1S2</accession>
<dbReference type="SUPFAM" id="SSF48452">
    <property type="entry name" value="TPR-like"/>
    <property type="match status" value="1"/>
</dbReference>
<evidence type="ECO:0000256" key="3">
    <source>
        <dbReference type="ARBA" id="ARBA00022729"/>
    </source>
</evidence>
<evidence type="ECO:0000259" key="7">
    <source>
        <dbReference type="Pfam" id="PF14322"/>
    </source>
</evidence>
<dbReference type="InterPro" id="IPR012944">
    <property type="entry name" value="SusD_RagB_dom"/>
</dbReference>
<evidence type="ECO:0000313" key="8">
    <source>
        <dbReference type="EMBL" id="QMU26738.1"/>
    </source>
</evidence>
<feature type="domain" description="SusD-like N-terminal" evidence="7">
    <location>
        <begin position="25"/>
        <end position="220"/>
    </location>
</feature>
<dbReference type="Gene3D" id="1.25.40.390">
    <property type="match status" value="1"/>
</dbReference>
<reference evidence="8 9" key="2">
    <citation type="submission" date="2020-08" db="EMBL/GenBank/DDBJ databases">
        <title>Adhaeribacter dokdonensis sp. nov., isolated from the rhizosphere of Elymus tsukushiensis, a plant native to the Dokdo Islands, Republic of Korea.</title>
        <authorList>
            <person name="Ghim S.Y."/>
        </authorList>
    </citation>
    <scope>NUCLEOTIDE SEQUENCE [LARGE SCALE GENOMIC DNA]</scope>
    <source>
        <strain evidence="8 9">KUDC8001</strain>
    </source>
</reference>
<dbReference type="PROSITE" id="PS51257">
    <property type="entry name" value="PROKAR_LIPOPROTEIN"/>
    <property type="match status" value="1"/>
</dbReference>
<keyword evidence="9" id="KW-1185">Reference proteome</keyword>
<dbReference type="InterPro" id="IPR011990">
    <property type="entry name" value="TPR-like_helical_dom_sf"/>
</dbReference>
<comment type="similarity">
    <text evidence="2">Belongs to the SusD family.</text>
</comment>
<evidence type="ECO:0000256" key="1">
    <source>
        <dbReference type="ARBA" id="ARBA00004442"/>
    </source>
</evidence>
<keyword evidence="5" id="KW-0998">Cell outer membrane</keyword>
<dbReference type="Pfam" id="PF07980">
    <property type="entry name" value="SusD_RagB"/>
    <property type="match status" value="1"/>
</dbReference>
<dbReference type="Pfam" id="PF14322">
    <property type="entry name" value="SusD-like_3"/>
    <property type="match status" value="1"/>
</dbReference>
<keyword evidence="4" id="KW-0472">Membrane</keyword>
<keyword evidence="3" id="KW-0732">Signal</keyword>
<feature type="domain" description="RagB/SusD" evidence="6">
    <location>
        <begin position="267"/>
        <end position="547"/>
    </location>
</feature>
<evidence type="ECO:0000256" key="2">
    <source>
        <dbReference type="ARBA" id="ARBA00006275"/>
    </source>
</evidence>
<organism evidence="8 9">
    <name type="scientific">Adhaeribacter radiodurans</name>
    <dbReference type="NCBI Taxonomy" id="2745197"/>
    <lineage>
        <taxon>Bacteria</taxon>
        <taxon>Pseudomonadati</taxon>
        <taxon>Bacteroidota</taxon>
        <taxon>Cytophagia</taxon>
        <taxon>Cytophagales</taxon>
        <taxon>Hymenobacteraceae</taxon>
        <taxon>Adhaeribacter</taxon>
    </lineage>
</organism>
<evidence type="ECO:0000256" key="5">
    <source>
        <dbReference type="ARBA" id="ARBA00023237"/>
    </source>
</evidence>
<dbReference type="RefSeq" id="WP_182413942.1">
    <property type="nucleotide sequence ID" value="NZ_CP055153.1"/>
</dbReference>
<reference evidence="8 9" key="1">
    <citation type="submission" date="2020-06" db="EMBL/GenBank/DDBJ databases">
        <authorList>
            <person name="Hwang Y.J."/>
        </authorList>
    </citation>
    <scope>NUCLEOTIDE SEQUENCE [LARGE SCALE GENOMIC DNA]</scope>
    <source>
        <strain evidence="8 9">KUDC8001</strain>
    </source>
</reference>
<dbReference type="KEGG" id="add:HUW48_01225"/>
<dbReference type="GO" id="GO:0009279">
    <property type="term" value="C:cell outer membrane"/>
    <property type="evidence" value="ECO:0007669"/>
    <property type="project" value="UniProtKB-SubCell"/>
</dbReference>
<sequence>MFKIDLKKYAAGLMLLGLVTSCKDDFLDRPPLSQITDIQYYKTTDQVLMATAPLYSGVWFGYNDKAAVGIGDGRGGTFFSPSYEMEHVRLASTATQESVNGAWQSFFNIVGQSNAVINNVNKYASDAVPGNIKQHAIGEARFFRGLAYSYLVQTWGAVPLLEDNTKAFTDTSLAPNTVESIWEFIIRDIRYASKVLPAVPVQKSRLTKYSAQAMLSRMFLTRAGVGANGTRRQSDLDSAAYYSKSVMDANYYKLLPSYEDLYLTKNNGNEETVAALQWVYNGGNTYWGAQNTQQAYMAFSSSITGFGDGWGGDHGATMDILKTYEEGDKRRKATYMFPGDTYSYITEEVNDPNKPGAKIKRPLQVTTDNNGADTYKTRANIKKYVVGRPEDNDGRVVQMGTEIQTYLMRYAEVLLVYAEAILGNSASTSDASALQAFNEVRVRAGVPAKTSITWEDIYKERRTELAMEGQSWYDITRLHYYNPNLALQKLSQQDRGTYRITPNAKVNATSWTIESVTPQFYSVTESSFYVPLPAAELSRAPNLRKTPVPYQFE</sequence>
<evidence type="ECO:0000259" key="6">
    <source>
        <dbReference type="Pfam" id="PF07980"/>
    </source>
</evidence>
<protein>
    <submittedName>
        <fullName evidence="8">RagB/SusD family nutrient uptake outer membrane protein</fullName>
    </submittedName>
</protein>
<dbReference type="Proteomes" id="UP000514509">
    <property type="component" value="Chromosome"/>
</dbReference>
<dbReference type="InterPro" id="IPR033985">
    <property type="entry name" value="SusD-like_N"/>
</dbReference>
<dbReference type="EMBL" id="CP055153">
    <property type="protein sequence ID" value="QMU26738.1"/>
    <property type="molecule type" value="Genomic_DNA"/>
</dbReference>
<proteinExistence type="inferred from homology"/>
<comment type="subcellular location">
    <subcellularLocation>
        <location evidence="1">Cell outer membrane</location>
    </subcellularLocation>
</comment>
<dbReference type="AlphaFoldDB" id="A0A7L7L1S2"/>
<name>A0A7L7L1S2_9BACT</name>
<evidence type="ECO:0000256" key="4">
    <source>
        <dbReference type="ARBA" id="ARBA00023136"/>
    </source>
</evidence>
<gene>
    <name evidence="8" type="ORF">HUW48_01225</name>
</gene>
<evidence type="ECO:0000313" key="9">
    <source>
        <dbReference type="Proteomes" id="UP000514509"/>
    </source>
</evidence>